<evidence type="ECO:0000313" key="7">
    <source>
        <dbReference type="Proteomes" id="UP001652626"/>
    </source>
</evidence>
<dbReference type="PROSITE" id="PS50199">
    <property type="entry name" value="ZF_RANBP2_2"/>
    <property type="match status" value="2"/>
</dbReference>
<sequence>MNDGDWICSDPNCGNINFARRNSCYRCNKERPNAAKPFKKKLGTEIGKSAAEKSRGLFNADDWQCNKCANVNWARRQTCNVCNAPKFGEVEARTGYGGGYNERGVVEYRRRESSSDDEYDEFGRKKRKTKSEEKVGITEGPVNKKLPSTMLQKEINMDIVMPVPVSNISLPINNIPEKVNGSLSDGSVCDFPPLNRMELNQSQFQNQPNFYRQELNIPPYKTNGIQRKRYSSIGDKDHTGSSGYDTSSKKSRNESSVSPALKSYNPVMENRVSSTNNDVLYKFTGSNPAEDFEVIYTVEERVKAAAFAIVYNNCKISTDKFESFYDKPAPDFKTIFAWRQRLLATGCLVDSHSEIPKKDPERPFNNQVVTPTHCKNKISHKLPNPDEIAIISDSDEDCSKNPEVNNQAIFGLRQKSVSTDTLHISGIDNETRPAGGSVSTVDERLSQGRSHSASTHHRTRSSSCDSQDSNYPESELEQLNSKTLNTRKSTSVKPNNARQSICDSDSESISYNSDEVDFRSRIFGDGRKVKRKVKKRTIPSNEVNSYIPAENQPFQGYSTLKLKEQSPLVTGNIYLSNFQNMSVNQRTQDTHTLDTDGYSSEYVPTKLGAKVKNNYQDFKNNVKKRGFWAKGNGNAFSNTPKKPNKDVIVENQTTNYIDSQGYVAQVPALERRIEDFTKDEIDSSVIADQYMPFDKPMEIVTNVLKSSENSSRVFDIVQSNTTVKNKSIMDIFGNNEQEQENPEKKNNIDNYDSARKKYETEWDEDDDALYKNCDSVDGSLESIHCKRTPSPPNIGSIRSESPMTNMLYGTSSDAQNTTETNIMNDNIITDKRDMLLGLLKDLQENDEQLITNDMSITPVSIKSVLKNREFNENLNKPQTIKPNSIINKPQTNPIERCEIKCITENKELFLSPAVPEIKPKVVSPSKRVHVLESITIRADNRKDTLKLNQKCGEKHEAVNRSPMKQMIENPSKGATNNDINKSQMQQNTMPFDLSNILSNINTNTLLLALQNLQQMSQRPSDNINHKQSASCQHNGNRIEEGTLETINLTNDEDWEKESNQDESIERELEKLDGNTGDTSFLSDIFDPGPVSLPPNVNTKLNINLKNTNDIKNQTTHLNENAPVIGNFKSFALPKPILLNRLKLSVKQPDKNAKTGEGKRVKRKKKTKPSGSQEGEAGEDDDEEESGDEADLSKYDLWGSDGEQGNSSKMANDDKQKDNASPKDDSSNIIDKNGRTETKSKKRSRSSSSSSTSSSSSSSSHSSSQTPKNKFDDFNLNSERESQHGSPRGRKSRSRSRSPRSRSASIPSRRKSRDSRSGGETSRSHDTSREKERSRDHDRRDKSRGSRERKERRYSRDGASNHYSARGRHR</sequence>
<keyword evidence="2 4" id="KW-0863">Zinc-finger</keyword>
<feature type="compositionally biased region" description="Polar residues" evidence="5">
    <location>
        <begin position="464"/>
        <end position="508"/>
    </location>
</feature>
<feature type="compositionally biased region" description="Basic and acidic residues" evidence="5">
    <location>
        <begin position="1313"/>
        <end position="1355"/>
    </location>
</feature>
<feature type="compositionally biased region" description="Basic and acidic residues" evidence="5">
    <location>
        <begin position="1268"/>
        <end position="1282"/>
    </location>
</feature>
<keyword evidence="7" id="KW-1185">Reference proteome</keyword>
<feature type="compositionally biased region" description="Basic residues" evidence="5">
    <location>
        <begin position="1286"/>
        <end position="1299"/>
    </location>
</feature>
<dbReference type="SUPFAM" id="SSF90209">
    <property type="entry name" value="Ran binding protein zinc finger-like"/>
    <property type="match status" value="2"/>
</dbReference>
<feature type="region of interest" description="Disordered" evidence="5">
    <location>
        <begin position="215"/>
        <end position="264"/>
    </location>
</feature>
<feature type="region of interest" description="Disordered" evidence="5">
    <location>
        <begin position="1017"/>
        <end position="1063"/>
    </location>
</feature>
<dbReference type="PROSITE" id="PS01358">
    <property type="entry name" value="ZF_RANBP2_1"/>
    <property type="match status" value="2"/>
</dbReference>
<dbReference type="OMA" id="PHLNENA"/>
<evidence type="ECO:0000256" key="4">
    <source>
        <dbReference type="PROSITE-ProRule" id="PRU00322"/>
    </source>
</evidence>
<dbReference type="OrthoDB" id="1878647at2759"/>
<feature type="compositionally biased region" description="Basic and acidic residues" evidence="5">
    <location>
        <begin position="1210"/>
        <end position="1238"/>
    </location>
</feature>
<keyword evidence="1" id="KW-0479">Metal-binding</keyword>
<dbReference type="Proteomes" id="UP001652626">
    <property type="component" value="Chromosome 5"/>
</dbReference>
<dbReference type="RefSeq" id="XP_026484325.2">
    <property type="nucleotide sequence ID" value="XM_026628540.2"/>
</dbReference>
<proteinExistence type="predicted"/>
<dbReference type="InterPro" id="IPR036443">
    <property type="entry name" value="Znf_RanBP2_sf"/>
</dbReference>
<feature type="compositionally biased region" description="Low complexity" evidence="5">
    <location>
        <begin position="1245"/>
        <end position="1263"/>
    </location>
</feature>
<feature type="compositionally biased region" description="Polar residues" evidence="5">
    <location>
        <begin position="1017"/>
        <end position="1035"/>
    </location>
</feature>
<dbReference type="GO" id="GO:0003723">
    <property type="term" value="F:RNA binding"/>
    <property type="evidence" value="ECO:0007669"/>
    <property type="project" value="UniProtKB-KW"/>
</dbReference>
<name>A0A8B8HIG7_VANTA</name>
<dbReference type="SMART" id="SM00547">
    <property type="entry name" value="ZnF_RBZ"/>
    <property type="match status" value="2"/>
</dbReference>
<evidence type="ECO:0000259" key="6">
    <source>
        <dbReference type="PROSITE" id="PS50199"/>
    </source>
</evidence>
<feature type="domain" description="RanBP2-type" evidence="6">
    <location>
        <begin position="2"/>
        <end position="33"/>
    </location>
</feature>
<accession>A0A8B8HIG7</accession>
<evidence type="ECO:0000256" key="2">
    <source>
        <dbReference type="ARBA" id="ARBA00022771"/>
    </source>
</evidence>
<evidence type="ECO:0000256" key="5">
    <source>
        <dbReference type="SAM" id="MobiDB-lite"/>
    </source>
</evidence>
<protein>
    <submittedName>
        <fullName evidence="8">GATA zinc finger domain-containing protein 7 isoform X1</fullName>
    </submittedName>
</protein>
<keyword evidence="3" id="KW-0862">Zinc</keyword>
<dbReference type="PANTHER" id="PTHR12999">
    <property type="entry name" value="ZINC FINGER RAN-BINDING DOMAIN-CONTAINING PROTEIN 2 ZRANB2-RELATED"/>
    <property type="match status" value="1"/>
</dbReference>
<dbReference type="GO" id="GO:0008270">
    <property type="term" value="F:zinc ion binding"/>
    <property type="evidence" value="ECO:0007669"/>
    <property type="project" value="UniProtKB-KW"/>
</dbReference>
<feature type="region of interest" description="Disordered" evidence="5">
    <location>
        <begin position="1147"/>
        <end position="1369"/>
    </location>
</feature>
<dbReference type="GO" id="GO:0001530">
    <property type="term" value="F:lipopolysaccharide binding"/>
    <property type="evidence" value="ECO:0007669"/>
    <property type="project" value="TreeGrafter"/>
</dbReference>
<feature type="domain" description="RanBP2-type" evidence="6">
    <location>
        <begin position="59"/>
        <end position="88"/>
    </location>
</feature>
<feature type="compositionally biased region" description="Acidic residues" evidence="5">
    <location>
        <begin position="1175"/>
        <end position="1189"/>
    </location>
</feature>
<dbReference type="GeneID" id="113392232"/>
<dbReference type="GO" id="GO:0005634">
    <property type="term" value="C:nucleus"/>
    <property type="evidence" value="ECO:0007669"/>
    <property type="project" value="UniProtKB-SubCell"/>
</dbReference>
<feature type="region of interest" description="Disordered" evidence="5">
    <location>
        <begin position="425"/>
        <end position="508"/>
    </location>
</feature>
<feature type="region of interest" description="Disordered" evidence="5">
    <location>
        <begin position="111"/>
        <end position="135"/>
    </location>
</feature>
<dbReference type="InterPro" id="IPR001876">
    <property type="entry name" value="Znf_RanBP2"/>
</dbReference>
<reference evidence="8" key="1">
    <citation type="submission" date="2025-08" db="UniProtKB">
        <authorList>
            <consortium name="RefSeq"/>
        </authorList>
    </citation>
    <scope>IDENTIFICATION</scope>
    <source>
        <tissue evidence="8">Whole body</tissue>
    </source>
</reference>
<dbReference type="Pfam" id="PF00641">
    <property type="entry name" value="Zn_ribbon_RanBP"/>
    <property type="match status" value="1"/>
</dbReference>
<dbReference type="Gene3D" id="4.10.1060.10">
    <property type="entry name" value="Zinc finger, RanBP2-type"/>
    <property type="match status" value="2"/>
</dbReference>
<dbReference type="PANTHER" id="PTHR12999:SF17">
    <property type="entry name" value="ZINC FINGER RAN-BINDING DOMAIN-CONTAINING PROTEIN 2"/>
    <property type="match status" value="1"/>
</dbReference>
<feature type="compositionally biased region" description="Basic and acidic residues" evidence="5">
    <location>
        <begin position="1147"/>
        <end position="1158"/>
    </location>
</feature>
<gene>
    <name evidence="8" type="primary">LOC113392232</name>
</gene>
<organism evidence="7 8">
    <name type="scientific">Vanessa tameamea</name>
    <name type="common">Kamehameha butterfly</name>
    <dbReference type="NCBI Taxonomy" id="334116"/>
    <lineage>
        <taxon>Eukaryota</taxon>
        <taxon>Metazoa</taxon>
        <taxon>Ecdysozoa</taxon>
        <taxon>Arthropoda</taxon>
        <taxon>Hexapoda</taxon>
        <taxon>Insecta</taxon>
        <taxon>Pterygota</taxon>
        <taxon>Neoptera</taxon>
        <taxon>Endopterygota</taxon>
        <taxon>Lepidoptera</taxon>
        <taxon>Glossata</taxon>
        <taxon>Ditrysia</taxon>
        <taxon>Papilionoidea</taxon>
        <taxon>Nymphalidae</taxon>
        <taxon>Nymphalinae</taxon>
        <taxon>Vanessa</taxon>
    </lineage>
</organism>
<evidence type="ECO:0000313" key="8">
    <source>
        <dbReference type="RefSeq" id="XP_026484325.2"/>
    </source>
</evidence>
<evidence type="ECO:0000256" key="3">
    <source>
        <dbReference type="ARBA" id="ARBA00022833"/>
    </source>
</evidence>
<evidence type="ECO:0000256" key="1">
    <source>
        <dbReference type="ARBA" id="ARBA00022723"/>
    </source>
</evidence>